<reference evidence="7 8" key="2">
    <citation type="submission" date="2019-01" db="EMBL/GenBank/DDBJ databases">
        <title>A chromosome length genome reference of the Java medaka (oryzias javanicus).</title>
        <authorList>
            <person name="Herpin A."/>
            <person name="Takehana Y."/>
            <person name="Naruse K."/>
            <person name="Ansai S."/>
            <person name="Kawaguchi M."/>
        </authorList>
    </citation>
    <scope>NUCLEOTIDE SEQUENCE [LARGE SCALE GENOMIC DNA]</scope>
    <source>
        <strain evidence="7">RS831</strain>
        <tissue evidence="7">Whole body</tissue>
    </source>
</reference>
<evidence type="ECO:0000256" key="1">
    <source>
        <dbReference type="ARBA" id="ARBA00004370"/>
    </source>
</evidence>
<dbReference type="Proteomes" id="UP000283210">
    <property type="component" value="Chromosome 14"/>
</dbReference>
<evidence type="ECO:0000256" key="2">
    <source>
        <dbReference type="ARBA" id="ARBA00022729"/>
    </source>
</evidence>
<evidence type="ECO:0000313" key="7">
    <source>
        <dbReference type="EMBL" id="RVE64129.1"/>
    </source>
</evidence>
<feature type="chain" id="PRO_5019327020" description="Immunoglobulin subtype domain-containing protein" evidence="6">
    <location>
        <begin position="18"/>
        <end position="295"/>
    </location>
</feature>
<dbReference type="InterPro" id="IPR036179">
    <property type="entry name" value="Ig-like_dom_sf"/>
</dbReference>
<keyword evidence="2 6" id="KW-0732">Signal</keyword>
<dbReference type="InterPro" id="IPR015631">
    <property type="entry name" value="CD2/SLAM_rcpt"/>
</dbReference>
<dbReference type="GO" id="GO:0016020">
    <property type="term" value="C:membrane"/>
    <property type="evidence" value="ECO:0007669"/>
    <property type="project" value="UniProtKB-SubCell"/>
</dbReference>
<keyword evidence="4" id="KW-0325">Glycoprotein</keyword>
<keyword evidence="3 5" id="KW-0472">Membrane</keyword>
<evidence type="ECO:0000256" key="6">
    <source>
        <dbReference type="SAM" id="SignalP"/>
    </source>
</evidence>
<evidence type="ECO:0000256" key="3">
    <source>
        <dbReference type="ARBA" id="ARBA00023136"/>
    </source>
</evidence>
<dbReference type="AlphaFoldDB" id="A0A437CQ71"/>
<protein>
    <recommendedName>
        <fullName evidence="9">Immunoglobulin subtype domain-containing protein</fullName>
    </recommendedName>
</protein>
<keyword evidence="5" id="KW-1133">Transmembrane helix</keyword>
<sequence>MILVSFITACLLAGSFGKDFTECSFNEPKGILCFAAAGKSVVFNQLNKDFVELKLIKDGTSRIFKTDNDRSILIDDLYTNKIFFFENGTFKLNNVSKKDAGVYKLEEFDSKGKMQRECKIHLKVLDPASVLNVSQQCLSPEQKTVTCLFEGDKAELILTLNDHLLLQSNKYSQFFNNDTSERSRVFNVSVIIHGQFLGNIMCKVWNNASRNETVFTLTACKGAGSQTFSVVAAAAVTAVVSLLVYAALSATLIKLCKKQTAVAVDAGDSEVDVIYTDVIVNKRERKTGARLQDNI</sequence>
<keyword evidence="5" id="KW-0812">Transmembrane</keyword>
<reference evidence="7 8" key="1">
    <citation type="submission" date="2018-11" db="EMBL/GenBank/DDBJ databases">
        <authorList>
            <person name="Lopez-Roques C."/>
            <person name="Donnadieu C."/>
            <person name="Bouchez O."/>
            <person name="Klopp C."/>
            <person name="Cabau C."/>
            <person name="Zahm M."/>
        </authorList>
    </citation>
    <scope>NUCLEOTIDE SEQUENCE [LARGE SCALE GENOMIC DNA]</scope>
    <source>
        <strain evidence="7">RS831</strain>
        <tissue evidence="7">Whole body</tissue>
    </source>
</reference>
<evidence type="ECO:0008006" key="9">
    <source>
        <dbReference type="Google" id="ProtNLM"/>
    </source>
</evidence>
<dbReference type="Gene3D" id="2.60.40.10">
    <property type="entry name" value="Immunoglobulins"/>
    <property type="match status" value="1"/>
</dbReference>
<evidence type="ECO:0000313" key="8">
    <source>
        <dbReference type="Proteomes" id="UP000283210"/>
    </source>
</evidence>
<name>A0A437CQ71_ORYJA</name>
<gene>
    <name evidence="7" type="ORF">OJAV_G00143110</name>
</gene>
<evidence type="ECO:0000256" key="5">
    <source>
        <dbReference type="SAM" id="Phobius"/>
    </source>
</evidence>
<dbReference type="OrthoDB" id="8439544at2759"/>
<keyword evidence="8" id="KW-1185">Reference proteome</keyword>
<proteinExistence type="predicted"/>
<feature type="signal peptide" evidence="6">
    <location>
        <begin position="1"/>
        <end position="17"/>
    </location>
</feature>
<dbReference type="SUPFAM" id="SSF48726">
    <property type="entry name" value="Immunoglobulin"/>
    <property type="match status" value="1"/>
</dbReference>
<comment type="subcellular location">
    <subcellularLocation>
        <location evidence="1">Membrane</location>
    </subcellularLocation>
</comment>
<dbReference type="PANTHER" id="PTHR12080">
    <property type="entry name" value="SIGNALING LYMPHOCYTIC ACTIVATION MOLECULE"/>
    <property type="match status" value="1"/>
</dbReference>
<dbReference type="InterPro" id="IPR013783">
    <property type="entry name" value="Ig-like_fold"/>
</dbReference>
<evidence type="ECO:0000256" key="4">
    <source>
        <dbReference type="ARBA" id="ARBA00023180"/>
    </source>
</evidence>
<accession>A0A437CQ71</accession>
<dbReference type="EMBL" id="CM012450">
    <property type="protein sequence ID" value="RVE64129.1"/>
    <property type="molecule type" value="Genomic_DNA"/>
</dbReference>
<organism evidence="7 8">
    <name type="scientific">Oryzias javanicus</name>
    <name type="common">Javanese ricefish</name>
    <name type="synonym">Aplocheilus javanicus</name>
    <dbReference type="NCBI Taxonomy" id="123683"/>
    <lineage>
        <taxon>Eukaryota</taxon>
        <taxon>Metazoa</taxon>
        <taxon>Chordata</taxon>
        <taxon>Craniata</taxon>
        <taxon>Vertebrata</taxon>
        <taxon>Euteleostomi</taxon>
        <taxon>Actinopterygii</taxon>
        <taxon>Neopterygii</taxon>
        <taxon>Teleostei</taxon>
        <taxon>Neoteleostei</taxon>
        <taxon>Acanthomorphata</taxon>
        <taxon>Ovalentaria</taxon>
        <taxon>Atherinomorphae</taxon>
        <taxon>Beloniformes</taxon>
        <taxon>Adrianichthyidae</taxon>
        <taxon>Oryziinae</taxon>
        <taxon>Oryzias</taxon>
    </lineage>
</organism>
<dbReference type="PANTHER" id="PTHR12080:SF134">
    <property type="entry name" value="CD48 ANTIGEN"/>
    <property type="match status" value="1"/>
</dbReference>
<feature type="transmembrane region" description="Helical" evidence="5">
    <location>
        <begin position="228"/>
        <end position="248"/>
    </location>
</feature>